<dbReference type="Pfam" id="PF01402">
    <property type="entry name" value="RHH_1"/>
    <property type="match status" value="1"/>
</dbReference>
<proteinExistence type="predicted"/>
<protein>
    <submittedName>
        <fullName evidence="2">Ribbon-helix-helix protein, CopG family</fullName>
    </submittedName>
</protein>
<organism evidence="2 3">
    <name type="scientific">Sphingomonas koreensis</name>
    <dbReference type="NCBI Taxonomy" id="93064"/>
    <lineage>
        <taxon>Bacteria</taxon>
        <taxon>Pseudomonadati</taxon>
        <taxon>Pseudomonadota</taxon>
        <taxon>Alphaproteobacteria</taxon>
        <taxon>Sphingomonadales</taxon>
        <taxon>Sphingomonadaceae</taxon>
        <taxon>Sphingomonas</taxon>
    </lineage>
</organism>
<dbReference type="InterPro" id="IPR010985">
    <property type="entry name" value="Ribbon_hlx_hlx"/>
</dbReference>
<dbReference type="GO" id="GO:0006355">
    <property type="term" value="P:regulation of DNA-templated transcription"/>
    <property type="evidence" value="ECO:0007669"/>
    <property type="project" value="InterPro"/>
</dbReference>
<dbReference type="GeneID" id="44135507"/>
<evidence type="ECO:0000259" key="1">
    <source>
        <dbReference type="Pfam" id="PF01402"/>
    </source>
</evidence>
<comment type="caution">
    <text evidence="2">The sequence shown here is derived from an EMBL/GenBank/DDBJ whole genome shotgun (WGS) entry which is preliminary data.</text>
</comment>
<dbReference type="RefSeq" id="WP_107525034.1">
    <property type="nucleotide sequence ID" value="NZ_CP018820.1"/>
</dbReference>
<gene>
    <name evidence="2" type="ORF">CA257_11815</name>
</gene>
<dbReference type="InterPro" id="IPR002145">
    <property type="entry name" value="CopG"/>
</dbReference>
<sequence>MPVRIDPDLLGDIDLYCAYAGCSRSEVVREALERWRESYGEILASMKRAEPQSGS</sequence>
<evidence type="ECO:0000313" key="3">
    <source>
        <dbReference type="Proteomes" id="UP000286681"/>
    </source>
</evidence>
<dbReference type="SUPFAM" id="SSF47598">
    <property type="entry name" value="Ribbon-helix-helix"/>
    <property type="match status" value="1"/>
</dbReference>
<reference evidence="2 3" key="1">
    <citation type="submission" date="2018-07" db="EMBL/GenBank/DDBJ databases">
        <title>Genomic and Epidemiologic Investigation of an Indolent Hospital Outbreak.</title>
        <authorList>
            <person name="Johnson R.C."/>
            <person name="Deming C."/>
            <person name="Conlan S."/>
            <person name="Zellmer C.J."/>
            <person name="Michelin A.V."/>
            <person name="Lee-Lin S."/>
            <person name="Thomas P.J."/>
            <person name="Park M."/>
            <person name="Weingarten R.A."/>
            <person name="Less J."/>
            <person name="Dekker J.P."/>
            <person name="Frank K.M."/>
            <person name="Musser K.A."/>
            <person name="Mcquiston J.R."/>
            <person name="Henderson D.K."/>
            <person name="Lau A.F."/>
            <person name="Palmore T.N."/>
            <person name="Segre J.A."/>
        </authorList>
    </citation>
    <scope>NUCLEOTIDE SEQUENCE [LARGE SCALE GENOMIC DNA]</scope>
    <source>
        <strain evidence="2 3">SK-NIH.Env10_0317</strain>
    </source>
</reference>
<dbReference type="CDD" id="cd22231">
    <property type="entry name" value="RHH_NikR_HicB-like"/>
    <property type="match status" value="1"/>
</dbReference>
<dbReference type="AlphaFoldDB" id="A0AAJ4V9Z6"/>
<evidence type="ECO:0000313" key="2">
    <source>
        <dbReference type="EMBL" id="RSV02582.1"/>
    </source>
</evidence>
<name>A0AAJ4V9Z6_9SPHN</name>
<dbReference type="EMBL" id="QQWO01000009">
    <property type="protein sequence ID" value="RSV02582.1"/>
    <property type="molecule type" value="Genomic_DNA"/>
</dbReference>
<dbReference type="Proteomes" id="UP000286681">
    <property type="component" value="Unassembled WGS sequence"/>
</dbReference>
<accession>A0AAJ4V9Z6</accession>
<feature type="domain" description="Ribbon-helix-helix protein CopG" evidence="1">
    <location>
        <begin position="3"/>
        <end position="37"/>
    </location>
</feature>